<evidence type="ECO:0000256" key="1">
    <source>
        <dbReference type="SAM" id="Phobius"/>
    </source>
</evidence>
<dbReference type="AlphaFoldDB" id="A0A0T9KQU8"/>
<dbReference type="InterPro" id="IPR002491">
    <property type="entry name" value="ABC_transptr_periplasmic_BD"/>
</dbReference>
<keyword evidence="1" id="KW-0812">Transmembrane</keyword>
<feature type="transmembrane region" description="Helical" evidence="1">
    <location>
        <begin position="7"/>
        <end position="25"/>
    </location>
</feature>
<organism evidence="3 4">
    <name type="scientific">Yersinia kristensenii</name>
    <dbReference type="NCBI Taxonomy" id="28152"/>
    <lineage>
        <taxon>Bacteria</taxon>
        <taxon>Pseudomonadati</taxon>
        <taxon>Pseudomonadota</taxon>
        <taxon>Gammaproteobacteria</taxon>
        <taxon>Enterobacterales</taxon>
        <taxon>Yersiniaceae</taxon>
        <taxon>Yersinia</taxon>
    </lineage>
</organism>
<dbReference type="InterPro" id="IPR050902">
    <property type="entry name" value="ABC_Transporter_SBP"/>
</dbReference>
<gene>
    <name evidence="3" type="primary">hmuT2</name>
    <name evidence="3" type="ORF">ERS008491_00707</name>
</gene>
<dbReference type="RefSeq" id="WP_050118397.1">
    <property type="nucleotide sequence ID" value="NZ_CAWMAB010000002.1"/>
</dbReference>
<dbReference type="Proteomes" id="UP000045824">
    <property type="component" value="Unassembled WGS sequence"/>
</dbReference>
<dbReference type="SUPFAM" id="SSF53807">
    <property type="entry name" value="Helical backbone' metal receptor"/>
    <property type="match status" value="1"/>
</dbReference>
<protein>
    <submittedName>
        <fullName evidence="3">Hemin-binding periplasmic protein</fullName>
    </submittedName>
</protein>
<dbReference type="PANTHER" id="PTHR30535">
    <property type="entry name" value="VITAMIN B12-BINDING PROTEIN"/>
    <property type="match status" value="1"/>
</dbReference>
<dbReference type="CDD" id="cd01149">
    <property type="entry name" value="HutB"/>
    <property type="match status" value="1"/>
</dbReference>
<keyword evidence="1" id="KW-1133">Transmembrane helix</keyword>
<reference evidence="3 4" key="1">
    <citation type="submission" date="2015-03" db="EMBL/GenBank/DDBJ databases">
        <authorList>
            <person name="Murphy D."/>
        </authorList>
    </citation>
    <scope>NUCLEOTIDE SEQUENCE [LARGE SCALE GENOMIC DNA]</scope>
    <source>
        <strain evidence="3 4">FCF326</strain>
    </source>
</reference>
<feature type="domain" description="Fe/B12 periplasmic-binding" evidence="2">
    <location>
        <begin position="33"/>
        <end position="283"/>
    </location>
</feature>
<name>A0A0T9KQU8_YERKR</name>
<dbReference type="Pfam" id="PF01497">
    <property type="entry name" value="Peripla_BP_2"/>
    <property type="match status" value="1"/>
</dbReference>
<sequence length="283" mass="30351">MNKSAAAFKWVVSLRFVISFIYVISINCFATQRIVTIGGDVSEIAYALGVGDRIVARDSTSLNPAALKALPDVGYMRLLNVEGIIALKPTLVLSTARAEPSRALSQVREYGAKLVFVPADKSPAKVIDKIRLIAAAVEQEEKGRQLIQHYQQQLATVVATPLPVKALFVMIHAGIPPLAAGVDTAADSMFRASGLKNAIEEFSGYRPLSQEGIIASAPDLLIVTTHGVAALNGVENVWRLPGLALTPAGKQKRLLVLDDMALLGFGLHTPDVLKQLHTAAEFH</sequence>
<dbReference type="PROSITE" id="PS50983">
    <property type="entry name" value="FE_B12_PBP"/>
    <property type="match status" value="1"/>
</dbReference>
<dbReference type="PANTHER" id="PTHR30535:SF4">
    <property type="entry name" value="HEMIN-BINDING PERIPLASMIC PROTEIN HMUT"/>
    <property type="match status" value="1"/>
</dbReference>
<evidence type="ECO:0000313" key="4">
    <source>
        <dbReference type="Proteomes" id="UP000045824"/>
    </source>
</evidence>
<dbReference type="Gene3D" id="3.40.50.1980">
    <property type="entry name" value="Nitrogenase molybdenum iron protein domain"/>
    <property type="match status" value="2"/>
</dbReference>
<evidence type="ECO:0000313" key="3">
    <source>
        <dbReference type="EMBL" id="CNE21864.1"/>
    </source>
</evidence>
<keyword evidence="1" id="KW-0472">Membrane</keyword>
<evidence type="ECO:0000259" key="2">
    <source>
        <dbReference type="PROSITE" id="PS50983"/>
    </source>
</evidence>
<accession>A0A0T9KQU8</accession>
<proteinExistence type="predicted"/>
<dbReference type="EMBL" id="CPYI01000002">
    <property type="protein sequence ID" value="CNE21864.1"/>
    <property type="molecule type" value="Genomic_DNA"/>
</dbReference>